<reference evidence="2" key="1">
    <citation type="journal article" date="2014" name="Front. Microbiol.">
        <title>High frequency of phylogenetically diverse reductive dehalogenase-homologous genes in deep subseafloor sedimentary metagenomes.</title>
        <authorList>
            <person name="Kawai M."/>
            <person name="Futagami T."/>
            <person name="Toyoda A."/>
            <person name="Takaki Y."/>
            <person name="Nishi S."/>
            <person name="Hori S."/>
            <person name="Arai W."/>
            <person name="Tsubouchi T."/>
            <person name="Morono Y."/>
            <person name="Uchiyama I."/>
            <person name="Ito T."/>
            <person name="Fujiyama A."/>
            <person name="Inagaki F."/>
            <person name="Takami H."/>
        </authorList>
    </citation>
    <scope>NUCLEOTIDE SEQUENCE</scope>
    <source>
        <strain evidence="2">Expedition CK06-06</strain>
    </source>
</reference>
<dbReference type="EMBL" id="BARW01010629">
    <property type="protein sequence ID" value="GAI78624.1"/>
    <property type="molecule type" value="Genomic_DNA"/>
</dbReference>
<proteinExistence type="predicted"/>
<dbReference type="Gene3D" id="3.10.620.30">
    <property type="match status" value="1"/>
</dbReference>
<gene>
    <name evidence="2" type="ORF">S12H4_20848</name>
</gene>
<dbReference type="SUPFAM" id="SSF54001">
    <property type="entry name" value="Cysteine proteinases"/>
    <property type="match status" value="1"/>
</dbReference>
<evidence type="ECO:0008006" key="3">
    <source>
        <dbReference type="Google" id="ProtNLM"/>
    </source>
</evidence>
<accession>X1TF20</accession>
<keyword evidence="1" id="KW-0175">Coiled coil</keyword>
<feature type="non-terminal residue" evidence="2">
    <location>
        <position position="214"/>
    </location>
</feature>
<comment type="caution">
    <text evidence="2">The sequence shown here is derived from an EMBL/GenBank/DDBJ whole genome shotgun (WGS) entry which is preliminary data.</text>
</comment>
<organism evidence="2">
    <name type="scientific">marine sediment metagenome</name>
    <dbReference type="NCBI Taxonomy" id="412755"/>
    <lineage>
        <taxon>unclassified sequences</taxon>
        <taxon>metagenomes</taxon>
        <taxon>ecological metagenomes</taxon>
    </lineage>
</organism>
<dbReference type="InterPro" id="IPR038765">
    <property type="entry name" value="Papain-like_cys_pep_sf"/>
</dbReference>
<dbReference type="AlphaFoldDB" id="X1TF20"/>
<sequence length="214" mass="24444">MIRWNRTFLITVILLSVALALLGWQYNKISQLEHALASLTEQYGRLLDNYSELESRYGKVWTEQPATSAESEQSLTVPYTSISEGNIAWVWKDMDGNLRKWVLPLDSYRSWSNTPKPNKTVSLQCNDEICAVFDYRPYVHPDEFTEVIPSFYQQSSGGREFVQEAFNMVSQLTVYSKDIGEVPRWPIETLTEGTGDCEDLTILLASLLKAAPYP</sequence>
<protein>
    <recommendedName>
        <fullName evidence="3">Transglutaminase-like domain-containing protein</fullName>
    </recommendedName>
</protein>
<feature type="coiled-coil region" evidence="1">
    <location>
        <begin position="29"/>
        <end position="56"/>
    </location>
</feature>
<evidence type="ECO:0000256" key="1">
    <source>
        <dbReference type="SAM" id="Coils"/>
    </source>
</evidence>
<evidence type="ECO:0000313" key="2">
    <source>
        <dbReference type="EMBL" id="GAI78624.1"/>
    </source>
</evidence>
<name>X1TF20_9ZZZZ</name>